<feature type="region of interest" description="Disordered" evidence="5">
    <location>
        <begin position="53"/>
        <end position="89"/>
    </location>
</feature>
<evidence type="ECO:0000256" key="2">
    <source>
        <dbReference type="ARBA" id="ARBA00009116"/>
    </source>
</evidence>
<keyword evidence="3" id="KW-0809">Transit peptide</keyword>
<evidence type="ECO:0000256" key="1">
    <source>
        <dbReference type="ARBA" id="ARBA00004173"/>
    </source>
</evidence>
<proteinExistence type="inferred from homology"/>
<keyword evidence="4" id="KW-0496">Mitochondrion</keyword>
<dbReference type="InterPro" id="IPR010591">
    <property type="entry name" value="ATP11"/>
</dbReference>
<keyword evidence="7" id="KW-1185">Reference proteome</keyword>
<evidence type="ECO:0000313" key="7">
    <source>
        <dbReference type="Proteomes" id="UP001143981"/>
    </source>
</evidence>
<feature type="non-terminal residue" evidence="6">
    <location>
        <position position="146"/>
    </location>
</feature>
<dbReference type="GO" id="GO:0005739">
    <property type="term" value="C:mitochondrion"/>
    <property type="evidence" value="ECO:0007669"/>
    <property type="project" value="UniProtKB-SubCell"/>
</dbReference>
<reference evidence="6" key="1">
    <citation type="submission" date="2022-07" db="EMBL/GenBank/DDBJ databases">
        <title>Phylogenomic reconstructions and comparative analyses of Kickxellomycotina fungi.</title>
        <authorList>
            <person name="Reynolds N.K."/>
            <person name="Stajich J.E."/>
            <person name="Barry K."/>
            <person name="Grigoriev I.V."/>
            <person name="Crous P."/>
            <person name="Smith M.E."/>
        </authorList>
    </citation>
    <scope>NUCLEOTIDE SEQUENCE</scope>
    <source>
        <strain evidence="6">BCRC 34381</strain>
    </source>
</reference>
<sequence length="146" mass="15295">MSHVSDYEAKYRDKLLDRARAAGVESVDALKQKLKDEAAAVAAAAAAKCSQAEGAAATGADAQRSGAASSEKRGSDRTRQQGASALPPNVKSLDQIVKLELLQGKSPEEIGEIWNGYHAGRDGVSAVIPAATYQELTSVAKKNPLF</sequence>
<dbReference type="GO" id="GO:0033615">
    <property type="term" value="P:mitochondrial proton-transporting ATP synthase complex assembly"/>
    <property type="evidence" value="ECO:0007669"/>
    <property type="project" value="TreeGrafter"/>
</dbReference>
<evidence type="ECO:0000313" key="6">
    <source>
        <dbReference type="EMBL" id="KAJ1726532.1"/>
    </source>
</evidence>
<feature type="compositionally biased region" description="Basic and acidic residues" evidence="5">
    <location>
        <begin position="70"/>
        <end position="79"/>
    </location>
</feature>
<dbReference type="PANTHER" id="PTHR13126">
    <property type="entry name" value="CHAPERONE ATP11"/>
    <property type="match status" value="1"/>
</dbReference>
<evidence type="ECO:0000256" key="5">
    <source>
        <dbReference type="SAM" id="MobiDB-lite"/>
    </source>
</evidence>
<gene>
    <name evidence="6" type="ORF">LPJ61_005124</name>
</gene>
<comment type="similarity">
    <text evidence="2">Belongs to the ATP11 family.</text>
</comment>
<name>A0A9W7Y9E0_9FUNG</name>
<evidence type="ECO:0000256" key="4">
    <source>
        <dbReference type="ARBA" id="ARBA00023128"/>
    </source>
</evidence>
<accession>A0A9W7Y9E0</accession>
<feature type="compositionally biased region" description="Low complexity" evidence="5">
    <location>
        <begin position="53"/>
        <end position="68"/>
    </location>
</feature>
<dbReference type="PANTHER" id="PTHR13126:SF0">
    <property type="entry name" value="ATP SYNTHASE MITOCHONDRIAL F1 COMPLEX ASSEMBLY FACTOR 1"/>
    <property type="match status" value="1"/>
</dbReference>
<dbReference type="Proteomes" id="UP001143981">
    <property type="component" value="Unassembled WGS sequence"/>
</dbReference>
<dbReference type="Pfam" id="PF06644">
    <property type="entry name" value="ATP11"/>
    <property type="match status" value="1"/>
</dbReference>
<dbReference type="EMBL" id="JANBOI010001502">
    <property type="protein sequence ID" value="KAJ1726532.1"/>
    <property type="molecule type" value="Genomic_DNA"/>
</dbReference>
<comment type="subcellular location">
    <subcellularLocation>
        <location evidence="1">Mitochondrion</location>
    </subcellularLocation>
</comment>
<organism evidence="6 7">
    <name type="scientific">Coemansia biformis</name>
    <dbReference type="NCBI Taxonomy" id="1286918"/>
    <lineage>
        <taxon>Eukaryota</taxon>
        <taxon>Fungi</taxon>
        <taxon>Fungi incertae sedis</taxon>
        <taxon>Zoopagomycota</taxon>
        <taxon>Kickxellomycotina</taxon>
        <taxon>Kickxellomycetes</taxon>
        <taxon>Kickxellales</taxon>
        <taxon>Kickxellaceae</taxon>
        <taxon>Coemansia</taxon>
    </lineage>
</organism>
<comment type="caution">
    <text evidence="6">The sequence shown here is derived from an EMBL/GenBank/DDBJ whole genome shotgun (WGS) entry which is preliminary data.</text>
</comment>
<protein>
    <submittedName>
        <fullName evidence="6">Uncharacterized protein</fullName>
    </submittedName>
</protein>
<dbReference type="AlphaFoldDB" id="A0A9W7Y9E0"/>
<dbReference type="OrthoDB" id="16535at2759"/>
<evidence type="ECO:0000256" key="3">
    <source>
        <dbReference type="ARBA" id="ARBA00022946"/>
    </source>
</evidence>